<organism evidence="3 4">
    <name type="scientific">Brachionus plicatilis</name>
    <name type="common">Marine rotifer</name>
    <name type="synonym">Brachionus muelleri</name>
    <dbReference type="NCBI Taxonomy" id="10195"/>
    <lineage>
        <taxon>Eukaryota</taxon>
        <taxon>Metazoa</taxon>
        <taxon>Spiralia</taxon>
        <taxon>Gnathifera</taxon>
        <taxon>Rotifera</taxon>
        <taxon>Eurotatoria</taxon>
        <taxon>Monogononta</taxon>
        <taxon>Pseudotrocha</taxon>
        <taxon>Ploima</taxon>
        <taxon>Brachionidae</taxon>
        <taxon>Brachionus</taxon>
    </lineage>
</organism>
<proteinExistence type="predicted"/>
<feature type="region of interest" description="Disordered" evidence="2">
    <location>
        <begin position="203"/>
        <end position="231"/>
    </location>
</feature>
<evidence type="ECO:0000313" key="3">
    <source>
        <dbReference type="EMBL" id="RNA07622.1"/>
    </source>
</evidence>
<sequence length="471" mass="53835">MEAKKPKILVEKIEILDESTGQIILKEQTRLVYTSGKSDQYTDCDQLNKDSIVIDDFDESSSLNLNSKSTSLENLNKSEYDSDLEYSTPSMQLFEDSNNNLESLEDKNVPNESNRSKRCQHNYNSGQRIIIIDTQPQHELNSHLHSFSNLEQQNLTKKHLINSGFPAHIVQNYSILAQEITAPLESAKNPVINTDYLTATHASSAPKWSRAKSESKKDLSENRFTNNHNLAPSFRNQKDVATCQFCGRAMLKKNIPTHIRRAHTPKEELVCLNEEQNIFTFQHLKPGQRRKRSARAYDYSLMTATVSIDEDPCEGIENKFVTEGEEILSTDLLQLADRIKYGISQIPTGTLTKLIDVLTKIEYSTQDEVSSNAKSIRNMICFYLTSGEEFRYKVRQVGDDIIEKKKQVNNLRGDLKEIMARKAQLERRIQPLICELQKLEDQHGGLIESIVKNNEQLQFEILTNDTDESVN</sequence>
<evidence type="ECO:0000256" key="1">
    <source>
        <dbReference type="SAM" id="Coils"/>
    </source>
</evidence>
<name>A0A3M7Q8T8_BRAPC</name>
<feature type="compositionally biased region" description="Basic and acidic residues" evidence="2">
    <location>
        <begin position="211"/>
        <end position="221"/>
    </location>
</feature>
<dbReference type="Proteomes" id="UP000276133">
    <property type="component" value="Unassembled WGS sequence"/>
</dbReference>
<accession>A0A3M7Q8T8</accession>
<dbReference type="EMBL" id="REGN01006975">
    <property type="protein sequence ID" value="RNA07622.1"/>
    <property type="molecule type" value="Genomic_DNA"/>
</dbReference>
<evidence type="ECO:0000313" key="4">
    <source>
        <dbReference type="Proteomes" id="UP000276133"/>
    </source>
</evidence>
<comment type="caution">
    <text evidence="3">The sequence shown here is derived from an EMBL/GenBank/DDBJ whole genome shotgun (WGS) entry which is preliminary data.</text>
</comment>
<reference evidence="3 4" key="1">
    <citation type="journal article" date="2018" name="Sci. Rep.">
        <title>Genomic signatures of local adaptation to the degree of environmental predictability in rotifers.</title>
        <authorList>
            <person name="Franch-Gras L."/>
            <person name="Hahn C."/>
            <person name="Garcia-Roger E.M."/>
            <person name="Carmona M.J."/>
            <person name="Serra M."/>
            <person name="Gomez A."/>
        </authorList>
    </citation>
    <scope>NUCLEOTIDE SEQUENCE [LARGE SCALE GENOMIC DNA]</scope>
    <source>
        <strain evidence="3">HYR1</strain>
    </source>
</reference>
<protein>
    <submittedName>
        <fullName evidence="3">Uncharacterized protein</fullName>
    </submittedName>
</protein>
<keyword evidence="4" id="KW-1185">Reference proteome</keyword>
<gene>
    <name evidence="3" type="ORF">BpHYR1_013114</name>
</gene>
<feature type="coiled-coil region" evidence="1">
    <location>
        <begin position="401"/>
        <end position="442"/>
    </location>
</feature>
<dbReference type="OrthoDB" id="10356443at2759"/>
<evidence type="ECO:0000256" key="2">
    <source>
        <dbReference type="SAM" id="MobiDB-lite"/>
    </source>
</evidence>
<dbReference type="AlphaFoldDB" id="A0A3M7Q8T8"/>
<keyword evidence="1" id="KW-0175">Coiled coil</keyword>